<evidence type="ECO:0000256" key="3">
    <source>
        <dbReference type="ARBA" id="ARBA00022692"/>
    </source>
</evidence>
<comment type="caution">
    <text evidence="7">The sequence shown here is derived from an EMBL/GenBank/DDBJ whole genome shotgun (WGS) entry which is preliminary data.</text>
</comment>
<accession>A0A2G3PIZ8</accession>
<evidence type="ECO:0000256" key="4">
    <source>
        <dbReference type="ARBA" id="ARBA00022989"/>
    </source>
</evidence>
<sequence length="243" mass="26201">MRVSGWKCPERKAFAVTTVLVAAAGAVRHRPVVAVVKPAALGMLAITVARGTRRRAPTDNALLATTIIASAAGDYFMYREEFAEGPGKDRHIQTGATMFGAAHLAYLGLFTRHGARPTRRRLLPRFAVMNEVAALLILNQPRLLPVLGTYGAALSVMAATAADPYLSSGTRGDPTRRLATGGILFMLSDAILMNRRYLLRGNLPRAMSEATVLSTYFVAQMFLLDGVDSLARRRHAAGIVRPA</sequence>
<comment type="similarity">
    <text evidence="2">Belongs to the TMEM86 family.</text>
</comment>
<keyword evidence="5 6" id="KW-0472">Membrane</keyword>
<name>A0A2G3PIZ8_WILMA</name>
<dbReference type="GO" id="GO:0016787">
    <property type="term" value="F:hydrolase activity"/>
    <property type="evidence" value="ECO:0007669"/>
    <property type="project" value="TreeGrafter"/>
</dbReference>
<dbReference type="PANTHER" id="PTHR31885:SF6">
    <property type="entry name" value="GH04784P"/>
    <property type="match status" value="1"/>
</dbReference>
<keyword evidence="3 6" id="KW-0812">Transmembrane</keyword>
<keyword evidence="4 6" id="KW-1133">Transmembrane helix</keyword>
<dbReference type="EMBL" id="PEBD01000010">
    <property type="protein sequence ID" value="PHV65794.1"/>
    <property type="molecule type" value="Genomic_DNA"/>
</dbReference>
<evidence type="ECO:0000256" key="2">
    <source>
        <dbReference type="ARBA" id="ARBA00007375"/>
    </source>
</evidence>
<evidence type="ECO:0000313" key="8">
    <source>
        <dbReference type="Proteomes" id="UP000225108"/>
    </source>
</evidence>
<comment type="subcellular location">
    <subcellularLocation>
        <location evidence="1">Membrane</location>
        <topology evidence="1">Multi-pass membrane protein</topology>
    </subcellularLocation>
</comment>
<proteinExistence type="inferred from homology"/>
<dbReference type="AlphaFoldDB" id="A0A2G3PIZ8"/>
<feature type="transmembrane region" description="Helical" evidence="6">
    <location>
        <begin position="90"/>
        <end position="110"/>
    </location>
</feature>
<evidence type="ECO:0000256" key="6">
    <source>
        <dbReference type="SAM" id="Phobius"/>
    </source>
</evidence>
<organism evidence="7 8">
    <name type="scientific">Williamsia marianensis</name>
    <dbReference type="NCBI Taxonomy" id="85044"/>
    <lineage>
        <taxon>Bacteria</taxon>
        <taxon>Bacillati</taxon>
        <taxon>Actinomycetota</taxon>
        <taxon>Actinomycetes</taxon>
        <taxon>Mycobacteriales</taxon>
        <taxon>Nocardiaceae</taxon>
        <taxon>Williamsia</taxon>
    </lineage>
</organism>
<dbReference type="GO" id="GO:0016020">
    <property type="term" value="C:membrane"/>
    <property type="evidence" value="ECO:0007669"/>
    <property type="project" value="UniProtKB-SubCell"/>
</dbReference>
<dbReference type="Pfam" id="PF07947">
    <property type="entry name" value="YhhN"/>
    <property type="match status" value="1"/>
</dbReference>
<dbReference type="InterPro" id="IPR012506">
    <property type="entry name" value="TMEM86B-like"/>
</dbReference>
<dbReference type="PANTHER" id="PTHR31885">
    <property type="entry name" value="GH04784P"/>
    <property type="match status" value="1"/>
</dbReference>
<feature type="transmembrane region" description="Helical" evidence="6">
    <location>
        <begin position="61"/>
        <end position="78"/>
    </location>
</feature>
<evidence type="ECO:0000256" key="1">
    <source>
        <dbReference type="ARBA" id="ARBA00004141"/>
    </source>
</evidence>
<evidence type="ECO:0008006" key="9">
    <source>
        <dbReference type="Google" id="ProtNLM"/>
    </source>
</evidence>
<evidence type="ECO:0000256" key="5">
    <source>
        <dbReference type="ARBA" id="ARBA00023136"/>
    </source>
</evidence>
<protein>
    <recommendedName>
        <fullName evidence="9">Membrane protein YhhN</fullName>
    </recommendedName>
</protein>
<feature type="transmembrane region" description="Helical" evidence="6">
    <location>
        <begin position="178"/>
        <end position="194"/>
    </location>
</feature>
<evidence type="ECO:0000313" key="7">
    <source>
        <dbReference type="EMBL" id="PHV65794.1"/>
    </source>
</evidence>
<reference evidence="7 8" key="1">
    <citation type="submission" date="2017-10" db="EMBL/GenBank/DDBJ databases">
        <title>The draft genome sequence of Williamsia sp. BULT 1.1 isolated from the semi-arid grassland soils from South Africa.</title>
        <authorList>
            <person name="Kabwe M.H."/>
            <person name="Govender N."/>
            <person name="Mutseka Lunga P."/>
            <person name="Vikram S."/>
            <person name="Makhalanyane T.P."/>
        </authorList>
    </citation>
    <scope>NUCLEOTIDE SEQUENCE [LARGE SCALE GENOMIC DNA]</scope>
    <source>
        <strain evidence="7 8">BULT 1.1</strain>
    </source>
</reference>
<gene>
    <name evidence="7" type="ORF">CSW57_18980</name>
</gene>
<dbReference type="Proteomes" id="UP000225108">
    <property type="component" value="Unassembled WGS sequence"/>
</dbReference>
<feature type="transmembrane region" description="Helical" evidence="6">
    <location>
        <begin position="144"/>
        <end position="166"/>
    </location>
</feature>